<evidence type="ECO:0000256" key="1">
    <source>
        <dbReference type="ARBA" id="ARBA00001947"/>
    </source>
</evidence>
<keyword evidence="3" id="KW-0121">Carboxypeptidase</keyword>
<evidence type="ECO:0000256" key="3">
    <source>
        <dbReference type="ARBA" id="ARBA00022645"/>
    </source>
</evidence>
<organism evidence="12 13">
    <name type="scientific">Strongyloides venezuelensis</name>
    <name type="common">Threadworm</name>
    <dbReference type="NCBI Taxonomy" id="75913"/>
    <lineage>
        <taxon>Eukaryota</taxon>
        <taxon>Metazoa</taxon>
        <taxon>Ecdysozoa</taxon>
        <taxon>Nematoda</taxon>
        <taxon>Chromadorea</taxon>
        <taxon>Rhabditida</taxon>
        <taxon>Tylenchina</taxon>
        <taxon>Panagrolaimomorpha</taxon>
        <taxon>Strongyloidoidea</taxon>
        <taxon>Strongyloididae</taxon>
        <taxon>Strongyloides</taxon>
    </lineage>
</organism>
<keyword evidence="9" id="KW-0482">Metalloprotease</keyword>
<dbReference type="Gene3D" id="3.40.630.10">
    <property type="entry name" value="Zn peptidases"/>
    <property type="match status" value="1"/>
</dbReference>
<proteinExistence type="inferred from homology"/>
<comment type="cofactor">
    <cofactor evidence="1">
        <name>Zn(2+)</name>
        <dbReference type="ChEBI" id="CHEBI:29105"/>
    </cofactor>
</comment>
<name>A0A0K0FV91_STRVS</name>
<dbReference type="GO" id="GO:0005615">
    <property type="term" value="C:extracellular space"/>
    <property type="evidence" value="ECO:0007669"/>
    <property type="project" value="TreeGrafter"/>
</dbReference>
<dbReference type="PANTHER" id="PTHR11705">
    <property type="entry name" value="PROTEASE FAMILY M14 CARBOXYPEPTIDASE A,B"/>
    <property type="match status" value="1"/>
</dbReference>
<dbReference type="SUPFAM" id="SSF53187">
    <property type="entry name" value="Zn-dependent exopeptidases"/>
    <property type="match status" value="1"/>
</dbReference>
<keyword evidence="6" id="KW-0732">Signal</keyword>
<evidence type="ECO:0000313" key="13">
    <source>
        <dbReference type="WBParaSite" id="SVE_1625600.1"/>
    </source>
</evidence>
<evidence type="ECO:0000259" key="11">
    <source>
        <dbReference type="PROSITE" id="PS52035"/>
    </source>
</evidence>
<dbReference type="PROSITE" id="PS52035">
    <property type="entry name" value="PEPTIDASE_M14"/>
    <property type="match status" value="1"/>
</dbReference>
<dbReference type="GO" id="GO:0008270">
    <property type="term" value="F:zinc ion binding"/>
    <property type="evidence" value="ECO:0007669"/>
    <property type="project" value="InterPro"/>
</dbReference>
<evidence type="ECO:0000256" key="7">
    <source>
        <dbReference type="ARBA" id="ARBA00022801"/>
    </source>
</evidence>
<evidence type="ECO:0000256" key="2">
    <source>
        <dbReference type="ARBA" id="ARBA00005988"/>
    </source>
</evidence>
<feature type="active site" description="Proton donor/acceptor" evidence="10">
    <location>
        <position position="182"/>
    </location>
</feature>
<dbReference type="WBParaSite" id="SVE_1625600.1">
    <property type="protein sequence ID" value="SVE_1625600.1"/>
    <property type="gene ID" value="SVE_1625600"/>
</dbReference>
<dbReference type="Proteomes" id="UP000035680">
    <property type="component" value="Unassembled WGS sequence"/>
</dbReference>
<dbReference type="GO" id="GO:0006508">
    <property type="term" value="P:proteolysis"/>
    <property type="evidence" value="ECO:0007669"/>
    <property type="project" value="UniProtKB-KW"/>
</dbReference>
<dbReference type="AlphaFoldDB" id="A0A0K0FV91"/>
<protein>
    <submittedName>
        <fullName evidence="13">Peptidase_M14 domain-containing protein</fullName>
    </submittedName>
</protein>
<evidence type="ECO:0000256" key="8">
    <source>
        <dbReference type="ARBA" id="ARBA00022833"/>
    </source>
</evidence>
<dbReference type="SMART" id="SM00631">
    <property type="entry name" value="Zn_pept"/>
    <property type="match status" value="1"/>
</dbReference>
<dbReference type="STRING" id="75913.A0A0K0FV91"/>
<evidence type="ECO:0000313" key="12">
    <source>
        <dbReference type="Proteomes" id="UP000035680"/>
    </source>
</evidence>
<accession>A0A0K0FV91</accession>
<sequence length="199" mass="22952">MYAREWVAYSSILIIVDNLVKNVEKYKEILEKVDVIIFPVLNLDGYVHSGIEDRMWRGNINFNSNKKCTVDLNRNSSFSWKESDCTCQTYPGTYELSGLNQCFIALHSYGIFILLPWSHTLKTDAPHYEEMLNLGNKMKEEIKSKKNVDYKVGSFSNILYPCHRTSSDYAKSLGVKYVYVVELSPEMETNSNGFLVNKD</sequence>
<reference evidence="12" key="1">
    <citation type="submission" date="2014-07" db="EMBL/GenBank/DDBJ databases">
        <authorList>
            <person name="Martin A.A"/>
            <person name="De Silva N."/>
        </authorList>
    </citation>
    <scope>NUCLEOTIDE SEQUENCE</scope>
</reference>
<evidence type="ECO:0000256" key="4">
    <source>
        <dbReference type="ARBA" id="ARBA00022670"/>
    </source>
</evidence>
<keyword evidence="8" id="KW-0862">Zinc</keyword>
<dbReference type="InterPro" id="IPR000834">
    <property type="entry name" value="Peptidase_M14"/>
</dbReference>
<evidence type="ECO:0000256" key="9">
    <source>
        <dbReference type="ARBA" id="ARBA00023049"/>
    </source>
</evidence>
<keyword evidence="5" id="KW-0479">Metal-binding</keyword>
<evidence type="ECO:0000256" key="5">
    <source>
        <dbReference type="ARBA" id="ARBA00022723"/>
    </source>
</evidence>
<dbReference type="Pfam" id="PF00246">
    <property type="entry name" value="Peptidase_M14"/>
    <property type="match status" value="1"/>
</dbReference>
<evidence type="ECO:0000256" key="10">
    <source>
        <dbReference type="PROSITE-ProRule" id="PRU01379"/>
    </source>
</evidence>
<dbReference type="FunFam" id="3.40.630.10:FF:000084">
    <property type="entry name" value="Carboxypeptidase B2"/>
    <property type="match status" value="1"/>
</dbReference>
<dbReference type="PANTHER" id="PTHR11705:SF143">
    <property type="entry name" value="SLL0236 PROTEIN"/>
    <property type="match status" value="1"/>
</dbReference>
<evidence type="ECO:0000256" key="6">
    <source>
        <dbReference type="ARBA" id="ARBA00022729"/>
    </source>
</evidence>
<keyword evidence="7" id="KW-0378">Hydrolase</keyword>
<keyword evidence="12" id="KW-1185">Reference proteome</keyword>
<feature type="domain" description="Peptidase M14" evidence="11">
    <location>
        <begin position="1"/>
        <end position="199"/>
    </location>
</feature>
<dbReference type="GO" id="GO:0004181">
    <property type="term" value="F:metallocarboxypeptidase activity"/>
    <property type="evidence" value="ECO:0007669"/>
    <property type="project" value="InterPro"/>
</dbReference>
<keyword evidence="4" id="KW-0645">Protease</keyword>
<reference evidence="13" key="2">
    <citation type="submission" date="2015-08" db="UniProtKB">
        <authorList>
            <consortium name="WormBaseParasite"/>
        </authorList>
    </citation>
    <scope>IDENTIFICATION</scope>
</reference>
<comment type="similarity">
    <text evidence="2 10">Belongs to the peptidase M14 family.</text>
</comment>